<dbReference type="Gene3D" id="2.40.160.20">
    <property type="match status" value="1"/>
</dbReference>
<dbReference type="Pfam" id="PF09411">
    <property type="entry name" value="PagL"/>
    <property type="match status" value="1"/>
</dbReference>
<accession>A0ABT2PNR7</accession>
<evidence type="ECO:0000313" key="2">
    <source>
        <dbReference type="Proteomes" id="UP001525968"/>
    </source>
</evidence>
<protein>
    <submittedName>
        <fullName evidence="1">Acyloxyacyl hydrolase</fullName>
    </submittedName>
</protein>
<dbReference type="EMBL" id="JAODYH010000005">
    <property type="protein sequence ID" value="MCT9811474.1"/>
    <property type="molecule type" value="Genomic_DNA"/>
</dbReference>
<dbReference type="GO" id="GO:0016787">
    <property type="term" value="F:hydrolase activity"/>
    <property type="evidence" value="ECO:0007669"/>
    <property type="project" value="UniProtKB-KW"/>
</dbReference>
<gene>
    <name evidence="1" type="ORF">N0K08_12565</name>
</gene>
<keyword evidence="2" id="KW-1185">Reference proteome</keyword>
<keyword evidence="1" id="KW-0378">Hydrolase</keyword>
<dbReference type="InterPro" id="IPR018550">
    <property type="entry name" value="Lipid-A_deacylase-rel"/>
</dbReference>
<reference evidence="1 2" key="1">
    <citation type="submission" date="2022-09" db="EMBL/GenBank/DDBJ databases">
        <title>Draft genome of isolate Be4.</title>
        <authorList>
            <person name="Sanchez-Castro I."/>
            <person name="Martinez-Rodriguez P."/>
            <person name="Descostes M."/>
            <person name="Merroun M."/>
        </authorList>
    </citation>
    <scope>NUCLEOTIDE SEQUENCE [LARGE SCALE GENOMIC DNA]</scope>
    <source>
        <strain evidence="1 2">Be4</strain>
    </source>
</reference>
<proteinExistence type="predicted"/>
<name>A0ABT2PNR7_9BURK</name>
<dbReference type="Proteomes" id="UP001525968">
    <property type="component" value="Unassembled WGS sequence"/>
</dbReference>
<organism evidence="1 2">
    <name type="scientific">Acidovorax bellezanensis</name>
    <dbReference type="NCBI Taxonomy" id="2976702"/>
    <lineage>
        <taxon>Bacteria</taxon>
        <taxon>Pseudomonadati</taxon>
        <taxon>Pseudomonadota</taxon>
        <taxon>Betaproteobacteria</taxon>
        <taxon>Burkholderiales</taxon>
        <taxon>Comamonadaceae</taxon>
        <taxon>Acidovorax</taxon>
    </lineage>
</organism>
<evidence type="ECO:0000313" key="1">
    <source>
        <dbReference type="EMBL" id="MCT9811474.1"/>
    </source>
</evidence>
<comment type="caution">
    <text evidence="1">The sequence shown here is derived from an EMBL/GenBank/DDBJ whole genome shotgun (WGS) entry which is preliminary data.</text>
</comment>
<sequence>MTLPWQKWTYSLGPGQVTGHWDLFASRWSSQQHLGRQQTTVIGVVPSLRWRGDQGRAAWFAQAGSGVVFADKYYGTRHKAFSTRYNFATHLAVGMNFGENRQHEWMLRLEHVSNAGIKKPNPGENFLQLRYAHRF</sequence>